<feature type="chain" id="PRO_5009307739" evidence="2">
    <location>
        <begin position="18"/>
        <end position="395"/>
    </location>
</feature>
<keyword evidence="3" id="KW-1185">Reference proteome</keyword>
<feature type="region of interest" description="Disordered" evidence="1">
    <location>
        <begin position="229"/>
        <end position="337"/>
    </location>
</feature>
<feature type="compositionally biased region" description="Basic residues" evidence="1">
    <location>
        <begin position="243"/>
        <end position="253"/>
    </location>
</feature>
<feature type="compositionally biased region" description="Basic and acidic residues" evidence="1">
    <location>
        <begin position="317"/>
        <end position="337"/>
    </location>
</feature>
<feature type="compositionally biased region" description="Basic residues" evidence="1">
    <location>
        <begin position="260"/>
        <end position="270"/>
    </location>
</feature>
<accession>A0A1I7TN98</accession>
<feature type="signal peptide" evidence="2">
    <location>
        <begin position="1"/>
        <end position="17"/>
    </location>
</feature>
<dbReference type="PANTHER" id="PTHR21449:SF5">
    <property type="entry name" value="CUB DOMAIN-CONTAINING PROTEIN-RELATED"/>
    <property type="match status" value="1"/>
</dbReference>
<protein>
    <submittedName>
        <fullName evidence="4">Uncharacterized protein</fullName>
    </submittedName>
</protein>
<keyword evidence="2" id="KW-0732">Signal</keyword>
<dbReference type="Proteomes" id="UP000095282">
    <property type="component" value="Unplaced"/>
</dbReference>
<evidence type="ECO:0000313" key="3">
    <source>
        <dbReference type="Proteomes" id="UP000095282"/>
    </source>
</evidence>
<name>A0A1I7TN98_9PELO</name>
<dbReference type="PANTHER" id="PTHR21449">
    <property type="entry name" value="PROTEIN CBG05271-RELATED"/>
    <property type="match status" value="1"/>
</dbReference>
<feature type="compositionally biased region" description="Basic and acidic residues" evidence="1">
    <location>
        <begin position="291"/>
        <end position="309"/>
    </location>
</feature>
<evidence type="ECO:0000256" key="1">
    <source>
        <dbReference type="SAM" id="MobiDB-lite"/>
    </source>
</evidence>
<evidence type="ECO:0000313" key="4">
    <source>
        <dbReference type="WBParaSite" id="Csp11.Scaffold629.g10129.t1"/>
    </source>
</evidence>
<organism evidence="3 4">
    <name type="scientific">Caenorhabditis tropicalis</name>
    <dbReference type="NCBI Taxonomy" id="1561998"/>
    <lineage>
        <taxon>Eukaryota</taxon>
        <taxon>Metazoa</taxon>
        <taxon>Ecdysozoa</taxon>
        <taxon>Nematoda</taxon>
        <taxon>Chromadorea</taxon>
        <taxon>Rhabditida</taxon>
        <taxon>Rhabditina</taxon>
        <taxon>Rhabditomorpha</taxon>
        <taxon>Rhabditoidea</taxon>
        <taxon>Rhabditidae</taxon>
        <taxon>Peloderinae</taxon>
        <taxon>Caenorhabditis</taxon>
    </lineage>
</organism>
<dbReference type="eggNOG" id="ENOG502TI39">
    <property type="taxonomic scope" value="Eukaryota"/>
</dbReference>
<dbReference type="AlphaFoldDB" id="A0A1I7TN98"/>
<reference evidence="4" key="1">
    <citation type="submission" date="2016-11" db="UniProtKB">
        <authorList>
            <consortium name="WormBaseParasite"/>
        </authorList>
    </citation>
    <scope>IDENTIFICATION</scope>
</reference>
<proteinExistence type="predicted"/>
<sequence>MFLFNLLFLLIPSVSLTTDDVVIDCTIEGTCFGEPLNCHPNSNCTTLFHFDLYGNLHLFLKNLTDTPSYAAFPIQTLPDETIEYLICIPLQSKRYRVVSELGELIEIKDQILTGGVEKISESYYRCIFNAEELPERFQEEQHFFVTRGIFDEEVLIIYDGLQLYHLEHLVDYQEDLVEYEDDAVFKNKNPGPDITETPLEKSRIKNGQVLKRSSHYTKGVRKVSVESDEIEAMNEEDEEIKEKNHRSGRHHNKNNPTSHRMNKNVRRQNQKQKDYVPRRGQNLDEFEEEEHFVPRRRDKNRLSTDRGEIQNEEEEQFLPRRRDKNRDSREDADVREEIYDVPEENRQIYEQEKGVKSRRSQESHKRTFSQLYKNNNSANMSFTSAFLTALFKLIF</sequence>
<dbReference type="WBParaSite" id="Csp11.Scaffold629.g10129.t1">
    <property type="protein sequence ID" value="Csp11.Scaffold629.g10129.t1"/>
    <property type="gene ID" value="Csp11.Scaffold629.g10129"/>
</dbReference>
<feature type="compositionally biased region" description="Acidic residues" evidence="1">
    <location>
        <begin position="229"/>
        <end position="239"/>
    </location>
</feature>
<evidence type="ECO:0000256" key="2">
    <source>
        <dbReference type="SAM" id="SignalP"/>
    </source>
</evidence>